<accession>A0ABW4LGW1</accession>
<feature type="transmembrane region" description="Helical" evidence="2">
    <location>
        <begin position="198"/>
        <end position="216"/>
    </location>
</feature>
<protein>
    <submittedName>
        <fullName evidence="3">S26 family signal peptidase</fullName>
    </submittedName>
</protein>
<dbReference type="Proteomes" id="UP001597347">
    <property type="component" value="Unassembled WGS sequence"/>
</dbReference>
<evidence type="ECO:0000256" key="2">
    <source>
        <dbReference type="SAM" id="Phobius"/>
    </source>
</evidence>
<evidence type="ECO:0000256" key="1">
    <source>
        <dbReference type="SAM" id="MobiDB-lite"/>
    </source>
</evidence>
<dbReference type="InterPro" id="IPR019533">
    <property type="entry name" value="Peptidase_S26"/>
</dbReference>
<feature type="transmembrane region" description="Helical" evidence="2">
    <location>
        <begin position="169"/>
        <end position="191"/>
    </location>
</feature>
<dbReference type="CDD" id="cd06530">
    <property type="entry name" value="S26_SPase_I"/>
    <property type="match status" value="1"/>
</dbReference>
<comment type="caution">
    <text evidence="3">The sequence shown here is derived from an EMBL/GenBank/DDBJ whole genome shotgun (WGS) entry which is preliminary data.</text>
</comment>
<keyword evidence="2" id="KW-0812">Transmembrane</keyword>
<name>A0ABW4LGW1_9MICO</name>
<dbReference type="EMBL" id="JBHUEA010000019">
    <property type="protein sequence ID" value="MFD1722317.1"/>
    <property type="molecule type" value="Genomic_DNA"/>
</dbReference>
<reference evidence="4" key="1">
    <citation type="journal article" date="2019" name="Int. J. Syst. Evol. Microbiol.">
        <title>The Global Catalogue of Microorganisms (GCM) 10K type strain sequencing project: providing services to taxonomists for standard genome sequencing and annotation.</title>
        <authorList>
            <consortium name="The Broad Institute Genomics Platform"/>
            <consortium name="The Broad Institute Genome Sequencing Center for Infectious Disease"/>
            <person name="Wu L."/>
            <person name="Ma J."/>
        </authorList>
    </citation>
    <scope>NUCLEOTIDE SEQUENCE [LARGE SCALE GENOMIC DNA]</scope>
    <source>
        <strain evidence="4">CGMCC 1.12471</strain>
    </source>
</reference>
<keyword evidence="4" id="KW-1185">Reference proteome</keyword>
<dbReference type="RefSeq" id="WP_377935313.1">
    <property type="nucleotide sequence ID" value="NZ_JBHUEA010000019.1"/>
</dbReference>
<evidence type="ECO:0000313" key="4">
    <source>
        <dbReference type="Proteomes" id="UP001597347"/>
    </source>
</evidence>
<keyword evidence="2" id="KW-1133">Transmembrane helix</keyword>
<keyword evidence="2" id="KW-0472">Membrane</keyword>
<organism evidence="3 4">
    <name type="scientific">Amnibacterium endophyticum</name>
    <dbReference type="NCBI Taxonomy" id="2109337"/>
    <lineage>
        <taxon>Bacteria</taxon>
        <taxon>Bacillati</taxon>
        <taxon>Actinomycetota</taxon>
        <taxon>Actinomycetes</taxon>
        <taxon>Micrococcales</taxon>
        <taxon>Microbacteriaceae</taxon>
        <taxon>Amnibacterium</taxon>
    </lineage>
</organism>
<gene>
    <name evidence="3" type="ORF">ACFSBI_12230</name>
</gene>
<feature type="transmembrane region" description="Helical" evidence="2">
    <location>
        <begin position="55"/>
        <end position="80"/>
    </location>
</feature>
<feature type="transmembrane region" description="Helical" evidence="2">
    <location>
        <begin position="288"/>
        <end position="307"/>
    </location>
</feature>
<evidence type="ECO:0000313" key="3">
    <source>
        <dbReference type="EMBL" id="MFD1722317.1"/>
    </source>
</evidence>
<sequence length="319" mass="33060">MSGRPESGRPLPDLAPTTMTSTADATGILAEPRLGPSGATAERPGGGRARVATRLLAAVALVAVAACAAAIAVTGARIFVVESPSMGRAAPVGTLVIGLPVQEGQALRDGEVITYHPPGSDSTYTHRIVQVEADGYRTRGDINGTDDPWIVRPDMIVTRAVALVPVAGWLVRLAPAVAGGCAAVWALGLLLRDPSRRASMRMLGCSLVLSAAFWFYKPFVGYLLLQARSCTGGVEATVVSTGVLPIRLQAAGDPAHAIDLVSGQVGRLTLPGDAHGHAGFTAAPHLDLLGWLLLALLCLAPTLWTLLRAERVEPDAVDA</sequence>
<feature type="region of interest" description="Disordered" evidence="1">
    <location>
        <begin position="27"/>
        <end position="46"/>
    </location>
</feature>
<proteinExistence type="predicted"/>